<dbReference type="Gene3D" id="3.40.50.300">
    <property type="entry name" value="P-loop containing nucleotide triphosphate hydrolases"/>
    <property type="match status" value="1"/>
</dbReference>
<feature type="transmembrane region" description="Helical" evidence="10">
    <location>
        <begin position="710"/>
        <end position="729"/>
    </location>
</feature>
<keyword evidence="3 9" id="KW-0547">Nucleotide-binding</keyword>
<evidence type="ECO:0000256" key="5">
    <source>
        <dbReference type="ARBA" id="ARBA00022824"/>
    </source>
</evidence>
<feature type="topological domain" description="Cytoplasmic" evidence="9">
    <location>
        <begin position="1"/>
        <end position="685"/>
    </location>
</feature>
<sequence>MDASTCASEGEPIQQLVDPEGTYRRDALDCVVRGVGVAKSGLDYALVAIMGPQSSGKSTLLNAVFGTTFREMDAMNGRKQTTRGVWVAKAPKCQDRCTLVLDMEGSDGRERGEHDTYEKQSALFAMAVADVLIVNMWCHDVGRESGAGKPLLRTVMQVNFKLFHPTQTVLLFVIRDRSKTPKEKLEQVLREDMEKLWESIQKPEKHKNSQLQEFFDIKFVTLPSYEEKEEEFRAETTLLRRKFSDPEEPSSLVPRRASVPIDALSLSAEKIWETIVENKDLDLPAHQIMIATIRCDQIASELILELRDSDRWKGFVQMCNQTLAEGFASEAKAHLEGCLTGYDEESMYFDEDVRTAKKEELVIKFSELLVAPLESQLLFLQESLLRQGTKSLEDALSEGQGFSKAADACTGTCTKNFDTWADLCLSVGSRDVLGGPVRHAEKALKSSFDAMLAKRKSKGIQTTLKEVSARITDILSEPVVALLEEPSSSLWRSLTSKVAEASDEGCALLKSELKGFALSEEELQGHCEDLKKLAEELVEGRVKEAAQHVVPRMRNAFNASFMKDSRGLPRTWGRKEDIPSITKEAYLRAADTLALLCVRRLGPDNENVLEAVEDAQVSIRRLATSSTRDESASSALLSKRAWPHALLTPAECVRAWSRFDADAQLAISQAMATQEAHARAARASLPPWWALAAIAVLGMDEFMTVLRSPLLLLLVVGLVVIARIIYLRFGGVQPAIAAAAVALAGGRTPFQGERASTGTSHPKHD</sequence>
<name>A0A7S3UHY4_9CHLO</name>
<dbReference type="EMBL" id="HBIS01008595">
    <property type="protein sequence ID" value="CAE0613317.1"/>
    <property type="molecule type" value="Transcribed_RNA"/>
</dbReference>
<dbReference type="PROSITE" id="PS51715">
    <property type="entry name" value="G_GB1_RHD3"/>
    <property type="match status" value="1"/>
</dbReference>
<keyword evidence="6 9" id="KW-1133">Transmembrane helix</keyword>
<feature type="topological domain" description="Lumenal" evidence="9">
    <location>
        <begin position="707"/>
        <end position="709"/>
    </location>
</feature>
<gene>
    <name evidence="12" type="ORF">PSAL00342_LOCUS7216</name>
</gene>
<evidence type="ECO:0000256" key="9">
    <source>
        <dbReference type="HAMAP-Rule" id="MF_03109"/>
    </source>
</evidence>
<dbReference type="GO" id="GO:0016320">
    <property type="term" value="P:endoplasmic reticulum membrane fusion"/>
    <property type="evidence" value="ECO:0007669"/>
    <property type="project" value="TreeGrafter"/>
</dbReference>
<dbReference type="GO" id="GO:0005789">
    <property type="term" value="C:endoplasmic reticulum membrane"/>
    <property type="evidence" value="ECO:0007669"/>
    <property type="project" value="UniProtKB-SubCell"/>
</dbReference>
<dbReference type="InterPro" id="IPR008803">
    <property type="entry name" value="RHD3/Sey1"/>
</dbReference>
<keyword evidence="5 9" id="KW-0256">Endoplasmic reticulum</keyword>
<dbReference type="EC" id="3.6.5.-" evidence="9"/>
<evidence type="ECO:0000256" key="10">
    <source>
        <dbReference type="SAM" id="Phobius"/>
    </source>
</evidence>
<evidence type="ECO:0000256" key="7">
    <source>
        <dbReference type="ARBA" id="ARBA00023134"/>
    </source>
</evidence>
<keyword evidence="2 9" id="KW-0812">Transmembrane</keyword>
<proteinExistence type="inferred from homology"/>
<keyword evidence="7 9" id="KW-0342">GTP-binding</keyword>
<dbReference type="InterPro" id="IPR046758">
    <property type="entry name" value="Sey1/RHD3-like_3HB"/>
</dbReference>
<dbReference type="CDD" id="cd01851">
    <property type="entry name" value="GBP"/>
    <property type="match status" value="1"/>
</dbReference>
<reference evidence="12" key="1">
    <citation type="submission" date="2021-01" db="EMBL/GenBank/DDBJ databases">
        <authorList>
            <person name="Corre E."/>
            <person name="Pelletier E."/>
            <person name="Niang G."/>
            <person name="Scheremetjew M."/>
            <person name="Finn R."/>
            <person name="Kale V."/>
            <person name="Holt S."/>
            <person name="Cochrane G."/>
            <person name="Meng A."/>
            <person name="Brown T."/>
            <person name="Cohen L."/>
        </authorList>
    </citation>
    <scope>NUCLEOTIDE SEQUENCE</scope>
    <source>
        <strain evidence="12">CCMP1897</strain>
    </source>
</reference>
<evidence type="ECO:0000256" key="1">
    <source>
        <dbReference type="ARBA" id="ARBA00004477"/>
    </source>
</evidence>
<keyword evidence="4 9" id="KW-0378">Hydrolase</keyword>
<dbReference type="GO" id="GO:0003924">
    <property type="term" value="F:GTPase activity"/>
    <property type="evidence" value="ECO:0007669"/>
    <property type="project" value="UniProtKB-UniRule"/>
</dbReference>
<dbReference type="PANTHER" id="PTHR45923">
    <property type="entry name" value="PROTEIN SEY1"/>
    <property type="match status" value="1"/>
</dbReference>
<dbReference type="InterPro" id="IPR030386">
    <property type="entry name" value="G_GB1_RHD3_dom"/>
</dbReference>
<accession>A0A7S3UHY4</accession>
<dbReference type="GO" id="GO:0005525">
    <property type="term" value="F:GTP binding"/>
    <property type="evidence" value="ECO:0007669"/>
    <property type="project" value="UniProtKB-UniRule"/>
</dbReference>
<evidence type="ECO:0000256" key="3">
    <source>
        <dbReference type="ARBA" id="ARBA00022741"/>
    </source>
</evidence>
<dbReference type="SUPFAM" id="SSF52540">
    <property type="entry name" value="P-loop containing nucleoside triphosphate hydrolases"/>
    <property type="match status" value="1"/>
</dbReference>
<organism evidence="12">
    <name type="scientific">Picocystis salinarum</name>
    <dbReference type="NCBI Taxonomy" id="88271"/>
    <lineage>
        <taxon>Eukaryota</taxon>
        <taxon>Viridiplantae</taxon>
        <taxon>Chlorophyta</taxon>
        <taxon>Picocystophyceae</taxon>
        <taxon>Picocystales</taxon>
        <taxon>Picocystaceae</taxon>
        <taxon>Picocystis</taxon>
    </lineage>
</organism>
<feature type="topological domain" description="Cytoplasmic" evidence="9">
    <location>
        <begin position="731"/>
        <end position="765"/>
    </location>
</feature>
<evidence type="ECO:0000256" key="2">
    <source>
        <dbReference type="ARBA" id="ARBA00022692"/>
    </source>
</evidence>
<evidence type="ECO:0000259" key="11">
    <source>
        <dbReference type="PROSITE" id="PS51715"/>
    </source>
</evidence>
<evidence type="ECO:0000313" key="12">
    <source>
        <dbReference type="EMBL" id="CAE0613317.1"/>
    </source>
</evidence>
<evidence type="ECO:0000256" key="4">
    <source>
        <dbReference type="ARBA" id="ARBA00022801"/>
    </source>
</evidence>
<evidence type="ECO:0000256" key="8">
    <source>
        <dbReference type="ARBA" id="ARBA00023136"/>
    </source>
</evidence>
<protein>
    <recommendedName>
        <fullName evidence="9">Protein ROOT HAIR DEFECTIVE 3 homolog</fullName>
        <ecNumber evidence="9">3.6.5.-</ecNumber>
    </recommendedName>
    <alternativeName>
        <fullName evidence="9">Protein SEY1 homolog</fullName>
    </alternativeName>
</protein>
<feature type="domain" description="GB1/RHD3-type G" evidence="11">
    <location>
        <begin position="41"/>
        <end position="256"/>
    </location>
</feature>
<dbReference type="InterPro" id="IPR027417">
    <property type="entry name" value="P-loop_NTPase"/>
</dbReference>
<dbReference type="FunFam" id="3.40.50.300:FF:000727">
    <property type="entry name" value="Protein SEY1 homolog"/>
    <property type="match status" value="1"/>
</dbReference>
<dbReference type="Pfam" id="PF05879">
    <property type="entry name" value="RHD3_GTPase"/>
    <property type="match status" value="1"/>
</dbReference>
<feature type="binding site" evidence="9">
    <location>
        <begin position="51"/>
        <end position="58"/>
    </location>
    <ligand>
        <name>GTP</name>
        <dbReference type="ChEBI" id="CHEBI:37565"/>
    </ligand>
</feature>
<comment type="function">
    <text evidence="9">Probable GTP-binding protein that may be involved in cell development.</text>
</comment>
<keyword evidence="8 9" id="KW-0472">Membrane</keyword>
<dbReference type="HAMAP" id="MF_03109">
    <property type="entry name" value="Sey1"/>
    <property type="match status" value="1"/>
</dbReference>
<evidence type="ECO:0000256" key="6">
    <source>
        <dbReference type="ARBA" id="ARBA00022989"/>
    </source>
</evidence>
<dbReference type="AlphaFoldDB" id="A0A7S3UHY4"/>
<dbReference type="PANTHER" id="PTHR45923:SF2">
    <property type="entry name" value="PROTEIN SEY1"/>
    <property type="match status" value="1"/>
</dbReference>
<comment type="similarity">
    <text evidence="9">Belongs to the TRAFAC class dynamin-like GTPase superfamily. GB1/RHD3 GTPase family. RHD3 subfamily.</text>
</comment>
<comment type="subcellular location">
    <subcellularLocation>
        <location evidence="1 9">Endoplasmic reticulum membrane</location>
        <topology evidence="1 9">Multi-pass membrane protein</topology>
    </subcellularLocation>
</comment>
<dbReference type="Pfam" id="PF20428">
    <property type="entry name" value="Sey1_3HB"/>
    <property type="match status" value="1"/>
</dbReference>